<keyword evidence="3" id="KW-1185">Reference proteome</keyword>
<dbReference type="AlphaFoldDB" id="A0A4Y2M5H8"/>
<dbReference type="Proteomes" id="UP000499080">
    <property type="component" value="Unassembled WGS sequence"/>
</dbReference>
<gene>
    <name evidence="2" type="ORF">AVEN_119517_1</name>
</gene>
<protein>
    <submittedName>
        <fullName evidence="2">Uncharacterized protein</fullName>
    </submittedName>
</protein>
<feature type="compositionally biased region" description="Polar residues" evidence="1">
    <location>
        <begin position="30"/>
        <end position="44"/>
    </location>
</feature>
<reference evidence="2 3" key="1">
    <citation type="journal article" date="2019" name="Sci. Rep.">
        <title>Orb-weaving spider Araneus ventricosus genome elucidates the spidroin gene catalogue.</title>
        <authorList>
            <person name="Kono N."/>
            <person name="Nakamura H."/>
            <person name="Ohtoshi R."/>
            <person name="Moran D.A.P."/>
            <person name="Shinohara A."/>
            <person name="Yoshida Y."/>
            <person name="Fujiwara M."/>
            <person name="Mori M."/>
            <person name="Tomita M."/>
            <person name="Arakawa K."/>
        </authorList>
    </citation>
    <scope>NUCLEOTIDE SEQUENCE [LARGE SCALE GENOMIC DNA]</scope>
</reference>
<evidence type="ECO:0000256" key="1">
    <source>
        <dbReference type="SAM" id="MobiDB-lite"/>
    </source>
</evidence>
<dbReference type="EMBL" id="BGPR01006838">
    <property type="protein sequence ID" value="GBN22241.1"/>
    <property type="molecule type" value="Genomic_DNA"/>
</dbReference>
<sequence>MTFLKKCRDHGGSEVRSWFRGQRVRRVSGNDASSVQRRTVMQKNSSEEDTTEIQFKKKTTLPIVLQLCSHNGRAAVVSRIKRPPIGVEQKFGEGVANSGAAFVT</sequence>
<evidence type="ECO:0000313" key="3">
    <source>
        <dbReference type="Proteomes" id="UP000499080"/>
    </source>
</evidence>
<comment type="caution">
    <text evidence="2">The sequence shown here is derived from an EMBL/GenBank/DDBJ whole genome shotgun (WGS) entry which is preliminary data.</text>
</comment>
<evidence type="ECO:0000313" key="2">
    <source>
        <dbReference type="EMBL" id="GBN22241.1"/>
    </source>
</evidence>
<name>A0A4Y2M5H8_ARAVE</name>
<proteinExistence type="predicted"/>
<organism evidence="2 3">
    <name type="scientific">Araneus ventricosus</name>
    <name type="common">Orbweaver spider</name>
    <name type="synonym">Epeira ventricosa</name>
    <dbReference type="NCBI Taxonomy" id="182803"/>
    <lineage>
        <taxon>Eukaryota</taxon>
        <taxon>Metazoa</taxon>
        <taxon>Ecdysozoa</taxon>
        <taxon>Arthropoda</taxon>
        <taxon>Chelicerata</taxon>
        <taxon>Arachnida</taxon>
        <taxon>Araneae</taxon>
        <taxon>Araneomorphae</taxon>
        <taxon>Entelegynae</taxon>
        <taxon>Araneoidea</taxon>
        <taxon>Araneidae</taxon>
        <taxon>Araneus</taxon>
    </lineage>
</organism>
<accession>A0A4Y2M5H8</accession>
<feature type="region of interest" description="Disordered" evidence="1">
    <location>
        <begin position="29"/>
        <end position="52"/>
    </location>
</feature>